<dbReference type="Pfam" id="PF02472">
    <property type="entry name" value="ExbD"/>
    <property type="match status" value="1"/>
</dbReference>
<protein>
    <submittedName>
        <fullName evidence="9">Biopolymer transport protein ExbD/TolR</fullName>
    </submittedName>
</protein>
<evidence type="ECO:0000256" key="4">
    <source>
        <dbReference type="ARBA" id="ARBA00022692"/>
    </source>
</evidence>
<keyword evidence="6 8" id="KW-0472">Membrane</keyword>
<dbReference type="HOGENOM" id="CLU_085305_3_1_0"/>
<evidence type="ECO:0000256" key="7">
    <source>
        <dbReference type="RuleBase" id="RU003879"/>
    </source>
</evidence>
<reference key="1">
    <citation type="submission" date="2010-11" db="EMBL/GenBank/DDBJ databases">
        <title>The complete sequence of chromosome of Isophaera pallida ATCC 43644.</title>
        <authorList>
            <consortium name="US DOE Joint Genome Institute (JGI-PGF)"/>
            <person name="Lucas S."/>
            <person name="Copeland A."/>
            <person name="Lapidus A."/>
            <person name="Bruce D."/>
            <person name="Goodwin L."/>
            <person name="Pitluck S."/>
            <person name="Kyrpides N."/>
            <person name="Mavromatis K."/>
            <person name="Pagani I."/>
            <person name="Ivanova N."/>
            <person name="Saunders E."/>
            <person name="Brettin T."/>
            <person name="Detter J.C."/>
            <person name="Han C."/>
            <person name="Tapia R."/>
            <person name="Land M."/>
            <person name="Hauser L."/>
            <person name="Markowitz V."/>
            <person name="Cheng J.-F."/>
            <person name="Hugenholtz P."/>
            <person name="Woyke T."/>
            <person name="Wu D."/>
            <person name="Eisen J.A."/>
        </authorList>
    </citation>
    <scope>NUCLEOTIDE SEQUENCE</scope>
    <source>
        <strain>ATCC 43644</strain>
    </source>
</reference>
<keyword evidence="4 7" id="KW-0812">Transmembrane</keyword>
<evidence type="ECO:0000313" key="10">
    <source>
        <dbReference type="Proteomes" id="UP000008631"/>
    </source>
</evidence>
<evidence type="ECO:0000256" key="3">
    <source>
        <dbReference type="ARBA" id="ARBA00022475"/>
    </source>
</evidence>
<dbReference type="AlphaFoldDB" id="E8QWD8"/>
<comment type="subcellular location">
    <subcellularLocation>
        <location evidence="1">Cell membrane</location>
        <topology evidence="1">Single-pass membrane protein</topology>
    </subcellularLocation>
    <subcellularLocation>
        <location evidence="7">Cell membrane</location>
        <topology evidence="7">Single-pass type II membrane protein</topology>
    </subcellularLocation>
</comment>
<accession>E8QWD8</accession>
<dbReference type="GO" id="GO:0015031">
    <property type="term" value="P:protein transport"/>
    <property type="evidence" value="ECO:0007669"/>
    <property type="project" value="UniProtKB-KW"/>
</dbReference>
<dbReference type="GO" id="GO:0005886">
    <property type="term" value="C:plasma membrane"/>
    <property type="evidence" value="ECO:0007669"/>
    <property type="project" value="UniProtKB-SubCell"/>
</dbReference>
<gene>
    <name evidence="9" type="ordered locus">Isop_0228</name>
</gene>
<dbReference type="RefSeq" id="WP_013563114.1">
    <property type="nucleotide sequence ID" value="NC_014962.1"/>
</dbReference>
<evidence type="ECO:0000256" key="8">
    <source>
        <dbReference type="SAM" id="Phobius"/>
    </source>
</evidence>
<evidence type="ECO:0000256" key="2">
    <source>
        <dbReference type="ARBA" id="ARBA00005811"/>
    </source>
</evidence>
<dbReference type="OrthoDB" id="9793581at2"/>
<dbReference type="FunCoup" id="E8QWD8">
    <property type="interactions" value="111"/>
</dbReference>
<keyword evidence="7" id="KW-0653">Protein transport</keyword>
<evidence type="ECO:0000256" key="6">
    <source>
        <dbReference type="ARBA" id="ARBA00023136"/>
    </source>
</evidence>
<dbReference type="InParanoid" id="E8QWD8"/>
<dbReference type="InterPro" id="IPR003400">
    <property type="entry name" value="ExbD"/>
</dbReference>
<feature type="transmembrane region" description="Helical" evidence="8">
    <location>
        <begin position="20"/>
        <end position="41"/>
    </location>
</feature>
<dbReference type="PANTHER" id="PTHR30558">
    <property type="entry name" value="EXBD MEMBRANE COMPONENT OF PMF-DRIVEN MACROMOLECULE IMPORT SYSTEM"/>
    <property type="match status" value="1"/>
</dbReference>
<organism evidence="9 10">
    <name type="scientific">Isosphaera pallida (strain ATCC 43644 / DSM 9630 / IS1B)</name>
    <dbReference type="NCBI Taxonomy" id="575540"/>
    <lineage>
        <taxon>Bacteria</taxon>
        <taxon>Pseudomonadati</taxon>
        <taxon>Planctomycetota</taxon>
        <taxon>Planctomycetia</taxon>
        <taxon>Isosphaerales</taxon>
        <taxon>Isosphaeraceae</taxon>
        <taxon>Isosphaera</taxon>
    </lineage>
</organism>
<comment type="similarity">
    <text evidence="2 7">Belongs to the ExbD/TolR family.</text>
</comment>
<keyword evidence="10" id="KW-1185">Reference proteome</keyword>
<keyword evidence="5 8" id="KW-1133">Transmembrane helix</keyword>
<proteinExistence type="inferred from homology"/>
<reference evidence="9 10" key="2">
    <citation type="journal article" date="2011" name="Stand. Genomic Sci.">
        <title>Complete genome sequence of Isosphaera pallida type strain (IS1B).</title>
        <authorList>
            <consortium name="US DOE Joint Genome Institute (JGI-PGF)"/>
            <person name="Goker M."/>
            <person name="Cleland D."/>
            <person name="Saunders E."/>
            <person name="Lapidus A."/>
            <person name="Nolan M."/>
            <person name="Lucas S."/>
            <person name="Hammon N."/>
            <person name="Deshpande S."/>
            <person name="Cheng J.F."/>
            <person name="Tapia R."/>
            <person name="Han C."/>
            <person name="Goodwin L."/>
            <person name="Pitluck S."/>
            <person name="Liolios K."/>
            <person name="Pagani I."/>
            <person name="Ivanova N."/>
            <person name="Mavromatis K."/>
            <person name="Pati A."/>
            <person name="Chen A."/>
            <person name="Palaniappan K."/>
            <person name="Land M."/>
            <person name="Hauser L."/>
            <person name="Chang Y.J."/>
            <person name="Jeffries C.D."/>
            <person name="Detter J.C."/>
            <person name="Beck B."/>
            <person name="Woyke T."/>
            <person name="Bristow J."/>
            <person name="Eisen J.A."/>
            <person name="Markowitz V."/>
            <person name="Hugenholtz P."/>
            <person name="Kyrpides N.C."/>
            <person name="Klenk H.P."/>
        </authorList>
    </citation>
    <scope>NUCLEOTIDE SEQUENCE [LARGE SCALE GENOMIC DNA]</scope>
    <source>
        <strain evidence="10">ATCC 43644 / DSM 9630 / IS1B</strain>
    </source>
</reference>
<evidence type="ECO:0000313" key="9">
    <source>
        <dbReference type="EMBL" id="ADV60825.1"/>
    </source>
</evidence>
<keyword evidence="7" id="KW-0813">Transport</keyword>
<dbReference type="Proteomes" id="UP000008631">
    <property type="component" value="Chromosome"/>
</dbReference>
<dbReference type="KEGG" id="ipa:Isop_0228"/>
<dbReference type="STRING" id="575540.Isop_0228"/>
<keyword evidence="3" id="KW-1003">Cell membrane</keyword>
<evidence type="ECO:0000256" key="5">
    <source>
        <dbReference type="ARBA" id="ARBA00022989"/>
    </source>
</evidence>
<dbReference type="Gene3D" id="3.30.420.270">
    <property type="match status" value="1"/>
</dbReference>
<dbReference type="GO" id="GO:0022857">
    <property type="term" value="F:transmembrane transporter activity"/>
    <property type="evidence" value="ECO:0007669"/>
    <property type="project" value="InterPro"/>
</dbReference>
<name>E8QWD8_ISOPI</name>
<dbReference type="eggNOG" id="COG0848">
    <property type="taxonomic scope" value="Bacteria"/>
</dbReference>
<sequence>MLYGSSPGRDSHDDTPYINMTPMVDVILCLLIFFLAATRLYDWDESELKVSVPEVAQAAPLSAPPSDLDLVVTGPGTVRLNDRPVNLAQLLTELRAAVARYPDQGVVLRGEAGLSYQEIADVLSVCEQARLVHIRLAVRPRVTLPHTSRPDSNPPPSP</sequence>
<dbReference type="EMBL" id="CP002353">
    <property type="protein sequence ID" value="ADV60825.1"/>
    <property type="molecule type" value="Genomic_DNA"/>
</dbReference>
<evidence type="ECO:0000256" key="1">
    <source>
        <dbReference type="ARBA" id="ARBA00004162"/>
    </source>
</evidence>